<accession>A0A2N9H8F7</accession>
<dbReference type="EMBL" id="OIVN01003039">
    <property type="protein sequence ID" value="SPD08382.1"/>
    <property type="molecule type" value="Genomic_DNA"/>
</dbReference>
<sequence length="236" mass="25872">MEVSVRLVEGLPSSNRGWKDGYFFICEDNWLRLPEESDDYIRIQRTWGTPSSVGVATMKINKSKLKNMVEKGAPVAPVSVKWKRIDESQSSIPIEQSGTSLKRVPAPQPPPSVPQPPPVVHISNEEIAVVQASADGPTICRSHGLAAKRAEAAITELDFEELAESEASQKSLNRAVFELTKEKRNLLAELDAAKADLLAKDKDVKATVDARDEAVKEMKHLMGQVEGARAVAVSDY</sequence>
<gene>
    <name evidence="2" type="ORF">FSB_LOCUS36264</name>
</gene>
<feature type="compositionally biased region" description="Pro residues" evidence="1">
    <location>
        <begin position="106"/>
        <end position="115"/>
    </location>
</feature>
<name>A0A2N9H8F7_FAGSY</name>
<proteinExistence type="predicted"/>
<evidence type="ECO:0000313" key="2">
    <source>
        <dbReference type="EMBL" id="SPD08382.1"/>
    </source>
</evidence>
<protein>
    <submittedName>
        <fullName evidence="2">Uncharacterized protein</fullName>
    </submittedName>
</protein>
<dbReference type="AlphaFoldDB" id="A0A2N9H8F7"/>
<evidence type="ECO:0000256" key="1">
    <source>
        <dbReference type="SAM" id="MobiDB-lite"/>
    </source>
</evidence>
<reference evidence="2" key="1">
    <citation type="submission" date="2018-02" db="EMBL/GenBank/DDBJ databases">
        <authorList>
            <person name="Cohen D.B."/>
            <person name="Kent A.D."/>
        </authorList>
    </citation>
    <scope>NUCLEOTIDE SEQUENCE</scope>
</reference>
<feature type="region of interest" description="Disordered" evidence="1">
    <location>
        <begin position="93"/>
        <end position="115"/>
    </location>
</feature>
<organism evidence="2">
    <name type="scientific">Fagus sylvatica</name>
    <name type="common">Beechnut</name>
    <dbReference type="NCBI Taxonomy" id="28930"/>
    <lineage>
        <taxon>Eukaryota</taxon>
        <taxon>Viridiplantae</taxon>
        <taxon>Streptophyta</taxon>
        <taxon>Embryophyta</taxon>
        <taxon>Tracheophyta</taxon>
        <taxon>Spermatophyta</taxon>
        <taxon>Magnoliopsida</taxon>
        <taxon>eudicotyledons</taxon>
        <taxon>Gunneridae</taxon>
        <taxon>Pentapetalae</taxon>
        <taxon>rosids</taxon>
        <taxon>fabids</taxon>
        <taxon>Fagales</taxon>
        <taxon>Fagaceae</taxon>
        <taxon>Fagus</taxon>
    </lineage>
</organism>